<dbReference type="AlphaFoldDB" id="A0A1I0AEH9"/>
<evidence type="ECO:0000313" key="1">
    <source>
        <dbReference type="EMBL" id="SES91643.1"/>
    </source>
</evidence>
<name>A0A1I0AEH9_9FIRM</name>
<feature type="non-terminal residue" evidence="1">
    <location>
        <position position="79"/>
    </location>
</feature>
<dbReference type="EMBL" id="FOIF01000019">
    <property type="protein sequence ID" value="SES91643.1"/>
    <property type="molecule type" value="Genomic_DNA"/>
</dbReference>
<sequence>MQISRPTLTKYVKEGLIKVSVLPNGRYDYDKDSVYKLFNKFANYQIRQKFCKEGKYISYNQMDKLLKQEGMDNDYRNMP</sequence>
<reference evidence="2" key="1">
    <citation type="submission" date="2016-10" db="EMBL/GenBank/DDBJ databases">
        <authorList>
            <person name="Varghese N."/>
            <person name="Submissions S."/>
        </authorList>
    </citation>
    <scope>NUCLEOTIDE SEQUENCE [LARGE SCALE GENOMIC DNA]</scope>
    <source>
        <strain evidence="2">DSM 13577</strain>
    </source>
</reference>
<accession>A0A1I0AEH9</accession>
<protein>
    <recommendedName>
        <fullName evidence="3">MerR HTH family regulatory protein</fullName>
    </recommendedName>
</protein>
<gene>
    <name evidence="1" type="ORF">SAMN03080614_101931</name>
</gene>
<evidence type="ECO:0008006" key="3">
    <source>
        <dbReference type="Google" id="ProtNLM"/>
    </source>
</evidence>
<dbReference type="Proteomes" id="UP000243819">
    <property type="component" value="Unassembled WGS sequence"/>
</dbReference>
<proteinExistence type="predicted"/>
<organism evidence="1 2">
    <name type="scientific">Anaerobranca gottschalkii DSM 13577</name>
    <dbReference type="NCBI Taxonomy" id="1120990"/>
    <lineage>
        <taxon>Bacteria</taxon>
        <taxon>Bacillati</taxon>
        <taxon>Bacillota</taxon>
        <taxon>Clostridia</taxon>
        <taxon>Eubacteriales</taxon>
        <taxon>Proteinivoracaceae</taxon>
        <taxon>Anaerobranca</taxon>
    </lineage>
</organism>
<keyword evidence="2" id="KW-1185">Reference proteome</keyword>
<evidence type="ECO:0000313" key="2">
    <source>
        <dbReference type="Proteomes" id="UP000243819"/>
    </source>
</evidence>